<evidence type="ECO:0000256" key="2">
    <source>
        <dbReference type="ARBA" id="ARBA00022964"/>
    </source>
</evidence>
<proteinExistence type="inferred from homology"/>
<dbReference type="GO" id="GO:0018578">
    <property type="term" value="F:protocatechuate 3,4-dioxygenase activity"/>
    <property type="evidence" value="ECO:0007669"/>
    <property type="project" value="UniProtKB-EC"/>
</dbReference>
<gene>
    <name evidence="5" type="ORF">F4561_001211</name>
</gene>
<dbReference type="Proteomes" id="UP000523007">
    <property type="component" value="Unassembled WGS sequence"/>
</dbReference>
<dbReference type="RefSeq" id="WP_184575548.1">
    <property type="nucleotide sequence ID" value="NZ_JACHJT010000001.1"/>
</dbReference>
<dbReference type="GO" id="GO:0008199">
    <property type="term" value="F:ferric iron binding"/>
    <property type="evidence" value="ECO:0007669"/>
    <property type="project" value="InterPro"/>
</dbReference>
<evidence type="ECO:0000313" key="5">
    <source>
        <dbReference type="EMBL" id="MBB4930391.1"/>
    </source>
</evidence>
<protein>
    <submittedName>
        <fullName evidence="5">Protocatechuate 3,4-dioxygenase alpha subunit</fullName>
        <ecNumber evidence="5">1.13.11.3</ecNumber>
    </submittedName>
</protein>
<dbReference type="AlphaFoldDB" id="A0A7W7W187"/>
<organism evidence="5 6">
    <name type="scientific">Lipingzhangella halophila</name>
    <dbReference type="NCBI Taxonomy" id="1783352"/>
    <lineage>
        <taxon>Bacteria</taxon>
        <taxon>Bacillati</taxon>
        <taxon>Actinomycetota</taxon>
        <taxon>Actinomycetes</taxon>
        <taxon>Streptosporangiales</taxon>
        <taxon>Nocardiopsidaceae</taxon>
        <taxon>Lipingzhangella</taxon>
    </lineage>
</organism>
<sequence>MSDTTPPTTPSQTVGPYLHIGLHWPDGPFAVAEGTPEGFWIRGTLTDGAGQPISDGLIETWQADPNGRFDHPDDPRGPTGYPGFRAFGRCDTDEHGEYGIFTLAPGAVPGPGDTLQAPHIDVSVFARGMLHRTVTRIYFPENVNANAADPVLSTVADETARSTLVAEPATDGYRFDIRLQGENETVFFEI</sequence>
<comment type="caution">
    <text evidence="5">The sequence shown here is derived from an EMBL/GenBank/DDBJ whole genome shotgun (WGS) entry which is preliminary data.</text>
</comment>
<dbReference type="PANTHER" id="PTHR33711:SF9">
    <property type="entry name" value="PROTOCATECHUATE 3,4-DIOXYGENASE ALPHA CHAIN"/>
    <property type="match status" value="1"/>
</dbReference>
<dbReference type="InterPro" id="IPR050770">
    <property type="entry name" value="Intradiol_RC_Dioxygenase"/>
</dbReference>
<dbReference type="NCBIfam" id="TIGR02423">
    <property type="entry name" value="protocat_alph"/>
    <property type="match status" value="1"/>
</dbReference>
<evidence type="ECO:0000259" key="4">
    <source>
        <dbReference type="Pfam" id="PF00775"/>
    </source>
</evidence>
<dbReference type="PANTHER" id="PTHR33711">
    <property type="entry name" value="DIOXYGENASE, PUTATIVE (AFU_ORTHOLOGUE AFUA_2G02910)-RELATED"/>
    <property type="match status" value="1"/>
</dbReference>
<comment type="similarity">
    <text evidence="1">Belongs to the intradiol ring-cleavage dioxygenase family.</text>
</comment>
<dbReference type="EC" id="1.13.11.3" evidence="5"/>
<dbReference type="EMBL" id="JACHJT010000001">
    <property type="protein sequence ID" value="MBB4930391.1"/>
    <property type="molecule type" value="Genomic_DNA"/>
</dbReference>
<name>A0A7W7W187_9ACTN</name>
<dbReference type="Pfam" id="PF00775">
    <property type="entry name" value="Dioxygenase_C"/>
    <property type="match status" value="1"/>
</dbReference>
<dbReference type="InterPro" id="IPR000627">
    <property type="entry name" value="Intradiol_dOase_C"/>
</dbReference>
<keyword evidence="3 5" id="KW-0560">Oxidoreductase</keyword>
<evidence type="ECO:0000256" key="1">
    <source>
        <dbReference type="ARBA" id="ARBA00007825"/>
    </source>
</evidence>
<dbReference type="SUPFAM" id="SSF49482">
    <property type="entry name" value="Aromatic compound dioxygenase"/>
    <property type="match status" value="1"/>
</dbReference>
<evidence type="ECO:0000256" key="3">
    <source>
        <dbReference type="ARBA" id="ARBA00023002"/>
    </source>
</evidence>
<dbReference type="InterPro" id="IPR012786">
    <property type="entry name" value="Protocat_dOase_a"/>
</dbReference>
<dbReference type="Gene3D" id="2.60.130.10">
    <property type="entry name" value="Aromatic compound dioxygenase"/>
    <property type="match status" value="1"/>
</dbReference>
<accession>A0A7W7W187</accession>
<reference evidence="5 6" key="1">
    <citation type="submission" date="2020-08" db="EMBL/GenBank/DDBJ databases">
        <title>Sequencing the genomes of 1000 actinobacteria strains.</title>
        <authorList>
            <person name="Klenk H.-P."/>
        </authorList>
    </citation>
    <scope>NUCLEOTIDE SEQUENCE [LARGE SCALE GENOMIC DNA]</scope>
    <source>
        <strain evidence="5 6">DSM 102030</strain>
    </source>
</reference>
<dbReference type="InterPro" id="IPR015889">
    <property type="entry name" value="Intradiol_dOase_core"/>
</dbReference>
<evidence type="ECO:0000313" key="6">
    <source>
        <dbReference type="Proteomes" id="UP000523007"/>
    </source>
</evidence>
<keyword evidence="6" id="KW-1185">Reference proteome</keyword>
<feature type="domain" description="Intradiol ring-cleavage dioxygenases" evidence="4">
    <location>
        <begin position="39"/>
        <end position="181"/>
    </location>
</feature>
<keyword evidence="2 5" id="KW-0223">Dioxygenase</keyword>